<evidence type="ECO:0000313" key="3">
    <source>
        <dbReference type="EMBL" id="SPD23702.1"/>
    </source>
</evidence>
<dbReference type="EMBL" id="OIVN01000952">
    <property type="protein sequence ID" value="SPC87865.1"/>
    <property type="molecule type" value="Genomic_DNA"/>
</dbReference>
<dbReference type="AlphaFoldDB" id="A0A2N9FL96"/>
<evidence type="ECO:0000256" key="1">
    <source>
        <dbReference type="SAM" id="SignalP"/>
    </source>
</evidence>
<accession>A0A2N9FL96</accession>
<name>A0A2N9FL96_FAGSY</name>
<feature type="signal peptide" evidence="1">
    <location>
        <begin position="1"/>
        <end position="25"/>
    </location>
</feature>
<sequence>MVLQLFFTLAFSAVPLTLYVPPVRSLNLFVEAMESLLRESRTYSNRVYPRVRVVWSRLLDCMLCTNMR</sequence>
<reference evidence="2" key="1">
    <citation type="submission" date="2018-02" db="EMBL/GenBank/DDBJ databases">
        <authorList>
            <person name="Cohen D.B."/>
            <person name="Kent A.D."/>
        </authorList>
    </citation>
    <scope>NUCLEOTIDE SEQUENCE</scope>
</reference>
<feature type="chain" id="PRO_5015084605" evidence="1">
    <location>
        <begin position="26"/>
        <end position="68"/>
    </location>
</feature>
<evidence type="ECO:0000313" key="2">
    <source>
        <dbReference type="EMBL" id="SPC87865.1"/>
    </source>
</evidence>
<dbReference type="PANTHER" id="PTHR36616:SF4">
    <property type="entry name" value="OS03G0174800 PROTEIN"/>
    <property type="match status" value="1"/>
</dbReference>
<protein>
    <submittedName>
        <fullName evidence="2">Uncharacterized protein</fullName>
    </submittedName>
</protein>
<organism evidence="2">
    <name type="scientific">Fagus sylvatica</name>
    <name type="common">Beechnut</name>
    <dbReference type="NCBI Taxonomy" id="28930"/>
    <lineage>
        <taxon>Eukaryota</taxon>
        <taxon>Viridiplantae</taxon>
        <taxon>Streptophyta</taxon>
        <taxon>Embryophyta</taxon>
        <taxon>Tracheophyta</taxon>
        <taxon>Spermatophyta</taxon>
        <taxon>Magnoliopsida</taxon>
        <taxon>eudicotyledons</taxon>
        <taxon>Gunneridae</taxon>
        <taxon>Pentapetalae</taxon>
        <taxon>rosids</taxon>
        <taxon>fabids</taxon>
        <taxon>Fagales</taxon>
        <taxon>Fagaceae</taxon>
        <taxon>Fagus</taxon>
    </lineage>
</organism>
<keyword evidence="1" id="KW-0732">Signal</keyword>
<gene>
    <name evidence="2" type="ORF">FSB_LOCUS15747</name>
    <name evidence="3" type="ORF">FSB_LOCUS51584</name>
</gene>
<dbReference type="PANTHER" id="PTHR36616">
    <property type="entry name" value="BNAC07G32700D PROTEIN"/>
    <property type="match status" value="1"/>
</dbReference>
<proteinExistence type="predicted"/>
<dbReference type="EMBL" id="OIVN01005709">
    <property type="protein sequence ID" value="SPD23702.1"/>
    <property type="molecule type" value="Genomic_DNA"/>
</dbReference>